<evidence type="ECO:0000313" key="1">
    <source>
        <dbReference type="EMBL" id="TSI11736.1"/>
    </source>
</evidence>
<reference evidence="1 2" key="1">
    <citation type="submission" date="2019-07" db="EMBL/GenBank/DDBJ databases">
        <title>Draft genome sequence of Brevibacterium aurantiacum XU54 isolated from Xinjiang China.</title>
        <authorList>
            <person name="Xu X."/>
        </authorList>
    </citation>
    <scope>NUCLEOTIDE SEQUENCE [LARGE SCALE GENOMIC DNA]</scope>
    <source>
        <strain evidence="1 2">XU54</strain>
    </source>
</reference>
<dbReference type="Proteomes" id="UP000316406">
    <property type="component" value="Unassembled WGS sequence"/>
</dbReference>
<accession>A0A556C2Z2</accession>
<protein>
    <submittedName>
        <fullName evidence="1">Uncharacterized protein</fullName>
    </submittedName>
</protein>
<sequence>MSDAFGLAAIRQVLATEARLREVRKAIQVKMPVESEADLTALRQRLEQSPTDTETDHLGALGNEMAVLDRQVLAESLLALGEIGFDSAAVAVAHVLDEVRQSDAATSAV</sequence>
<name>A0A556C2Z2_BREAU</name>
<keyword evidence="2" id="KW-1185">Reference proteome</keyword>
<dbReference type="EMBL" id="VLTK01000026">
    <property type="protein sequence ID" value="TSI11736.1"/>
    <property type="molecule type" value="Genomic_DNA"/>
</dbReference>
<organism evidence="1 2">
    <name type="scientific">Brevibacterium aurantiacum</name>
    <dbReference type="NCBI Taxonomy" id="273384"/>
    <lineage>
        <taxon>Bacteria</taxon>
        <taxon>Bacillati</taxon>
        <taxon>Actinomycetota</taxon>
        <taxon>Actinomycetes</taxon>
        <taxon>Micrococcales</taxon>
        <taxon>Brevibacteriaceae</taxon>
        <taxon>Brevibacterium</taxon>
    </lineage>
</organism>
<comment type="caution">
    <text evidence="1">The sequence shown here is derived from an EMBL/GenBank/DDBJ whole genome shotgun (WGS) entry which is preliminary data.</text>
</comment>
<dbReference type="RefSeq" id="WP_143924624.1">
    <property type="nucleotide sequence ID" value="NZ_VLTK01000026.1"/>
</dbReference>
<gene>
    <name evidence="1" type="ORF">FO013_21610</name>
</gene>
<dbReference type="AlphaFoldDB" id="A0A556C2Z2"/>
<evidence type="ECO:0000313" key="2">
    <source>
        <dbReference type="Proteomes" id="UP000316406"/>
    </source>
</evidence>
<proteinExistence type="predicted"/>